<organism evidence="2 3">
    <name type="scientific">Cordyceps javanica</name>
    <dbReference type="NCBI Taxonomy" id="43265"/>
    <lineage>
        <taxon>Eukaryota</taxon>
        <taxon>Fungi</taxon>
        <taxon>Dikarya</taxon>
        <taxon>Ascomycota</taxon>
        <taxon>Pezizomycotina</taxon>
        <taxon>Sordariomycetes</taxon>
        <taxon>Hypocreomycetidae</taxon>
        <taxon>Hypocreales</taxon>
        <taxon>Cordycipitaceae</taxon>
        <taxon>Cordyceps</taxon>
    </lineage>
</organism>
<dbReference type="STRING" id="43265.A0A545VVU2"/>
<dbReference type="Pfam" id="PF07081">
    <property type="entry name" value="DUF1349"/>
    <property type="match status" value="1"/>
</dbReference>
<dbReference type="Gene3D" id="2.60.120.200">
    <property type="match status" value="1"/>
</dbReference>
<evidence type="ECO:0000313" key="2">
    <source>
        <dbReference type="EMBL" id="TQV94958.1"/>
    </source>
</evidence>
<feature type="signal peptide" evidence="1">
    <location>
        <begin position="1"/>
        <end position="18"/>
    </location>
</feature>
<name>A0A545VVU2_9HYPO</name>
<dbReference type="AlphaFoldDB" id="A0A545VVU2"/>
<dbReference type="OrthoDB" id="42525at2759"/>
<proteinExistence type="predicted"/>
<reference evidence="2 3" key="1">
    <citation type="journal article" date="2019" name="Appl. Microbiol. Biotechnol.">
        <title>Genome sequence of Isaria javanica and comparative genome analysis insights into family S53 peptidase evolution in fungal entomopathogens.</title>
        <authorList>
            <person name="Lin R."/>
            <person name="Zhang X."/>
            <person name="Xin B."/>
            <person name="Zou M."/>
            <person name="Gao Y."/>
            <person name="Qin F."/>
            <person name="Hu Q."/>
            <person name="Xie B."/>
            <person name="Cheng X."/>
        </authorList>
    </citation>
    <scope>NUCLEOTIDE SEQUENCE [LARGE SCALE GENOMIC DNA]</scope>
    <source>
        <strain evidence="2 3">IJ1G</strain>
    </source>
</reference>
<gene>
    <name evidence="2" type="ORF">IF1G_05945</name>
</gene>
<dbReference type="PANTHER" id="PTHR35332">
    <property type="entry name" value="REGULATION OF ENOLASE PROTEIN 1"/>
    <property type="match status" value="1"/>
</dbReference>
<dbReference type="PANTHER" id="PTHR35332:SF2">
    <property type="entry name" value="REGULATION OF ENOLASE PROTEIN 1"/>
    <property type="match status" value="1"/>
</dbReference>
<keyword evidence="1" id="KW-0732">Signal</keyword>
<accession>A0A545VVU2</accession>
<dbReference type="EMBL" id="SPUK01000008">
    <property type="protein sequence ID" value="TQV94958.1"/>
    <property type="molecule type" value="Genomic_DNA"/>
</dbReference>
<protein>
    <submittedName>
        <fullName evidence="2">Uncharacterized protein</fullName>
    </submittedName>
</protein>
<comment type="caution">
    <text evidence="2">The sequence shown here is derived from an EMBL/GenBank/DDBJ whole genome shotgun (WGS) entry which is preliminary data.</text>
</comment>
<feature type="chain" id="PRO_5021730140" evidence="1">
    <location>
        <begin position="19"/>
        <end position="243"/>
    </location>
</feature>
<evidence type="ECO:0000256" key="1">
    <source>
        <dbReference type="SAM" id="SignalP"/>
    </source>
</evidence>
<dbReference type="Proteomes" id="UP000315783">
    <property type="component" value="Unassembled WGS sequence"/>
</dbReference>
<evidence type="ECO:0000313" key="3">
    <source>
        <dbReference type="Proteomes" id="UP000315783"/>
    </source>
</evidence>
<keyword evidence="3" id="KW-1185">Reference proteome</keyword>
<sequence>MVSYQFAVNAILFASSVAQTTTAASSGPRVWKWRNYGHAAPVSPIEQSVTIHVPPDTDIWRPAADRDNFTAPFLYTAVPSAEFCSVQVTVTAPWRTLYDQGGLVIAYPPSRRKDGAAARFIKAGVEFTDGAPALGVVGTDVLSDWSLSPIVERQAGDDDDAKVTVLIERQGTDAWVYVLESRGKTRRQLRQITWAFNKDDSQGLAKEIFVGIYGAKPTRESPPSDPFTKIPVTFSDFRLKLKK</sequence>
<dbReference type="InterPro" id="IPR009784">
    <property type="entry name" value="DUF1349"/>
</dbReference>